<dbReference type="Proteomes" id="UP000886520">
    <property type="component" value="Chromosome 21"/>
</dbReference>
<name>A0A9D4U7C3_ADICA</name>
<proteinExistence type="predicted"/>
<keyword evidence="2" id="KW-1185">Reference proteome</keyword>
<reference evidence="1" key="1">
    <citation type="submission" date="2021-01" db="EMBL/GenBank/DDBJ databases">
        <title>Adiantum capillus-veneris genome.</title>
        <authorList>
            <person name="Fang Y."/>
            <person name="Liao Q."/>
        </authorList>
    </citation>
    <scope>NUCLEOTIDE SEQUENCE</scope>
    <source>
        <strain evidence="1">H3</strain>
        <tissue evidence="1">Leaf</tissue>
    </source>
</reference>
<organism evidence="1 2">
    <name type="scientific">Adiantum capillus-veneris</name>
    <name type="common">Maidenhair fern</name>
    <dbReference type="NCBI Taxonomy" id="13818"/>
    <lineage>
        <taxon>Eukaryota</taxon>
        <taxon>Viridiplantae</taxon>
        <taxon>Streptophyta</taxon>
        <taxon>Embryophyta</taxon>
        <taxon>Tracheophyta</taxon>
        <taxon>Polypodiopsida</taxon>
        <taxon>Polypodiidae</taxon>
        <taxon>Polypodiales</taxon>
        <taxon>Pteridineae</taxon>
        <taxon>Pteridaceae</taxon>
        <taxon>Vittarioideae</taxon>
        <taxon>Adiantum</taxon>
    </lineage>
</organism>
<protein>
    <submittedName>
        <fullName evidence="1">Uncharacterized protein</fullName>
    </submittedName>
</protein>
<evidence type="ECO:0000313" key="2">
    <source>
        <dbReference type="Proteomes" id="UP000886520"/>
    </source>
</evidence>
<dbReference type="AlphaFoldDB" id="A0A9D4U7C3"/>
<comment type="caution">
    <text evidence="1">The sequence shown here is derived from an EMBL/GenBank/DDBJ whole genome shotgun (WGS) entry which is preliminary data.</text>
</comment>
<accession>A0A9D4U7C3</accession>
<sequence>MMFYYSSDIGFVDPQGVYQSGAWFSQLSSQKPVLSTSSIAFPSGHSKLLSPMLLTFTPSPMALSSPNKTTDILNTSQSLQDELTQLWRDYDRLEDRF</sequence>
<dbReference type="EMBL" id="JABFUD020000021">
    <property type="protein sequence ID" value="KAI5062856.1"/>
    <property type="molecule type" value="Genomic_DNA"/>
</dbReference>
<evidence type="ECO:0000313" key="1">
    <source>
        <dbReference type="EMBL" id="KAI5062856.1"/>
    </source>
</evidence>
<gene>
    <name evidence="1" type="ORF">GOP47_0021403</name>
</gene>